<sequence>MDFLDNMYSAYKSATSMLDSANTGTQQTNFSGVETPGAPQGLTMPKFNGVPELVGAPQIEGTPSLPNGYNAYDEETKRRQAAEAQRRQQMAMGGGMGGAGGISAPTEQPPAPTGAIPPANYALTPSRLPNAAAQMGMTGQQPATEPEQAVVKQQAQQIGKIGLTPPNQMPTGAVTPPDYSLAPTRMPNAAPQMAAPAPQMAAPQVAAPAPQVAAPTAISPAQSQAQAAKQAAAQQSAAAQMGPQLSLERANIPELQPWSMFHTAANSRDPNTIVNAIKEIKDPYQKAELQNQLADIAGFQRNTNNAEQAVQSAIQSGNPRELNKALTDKNYGKIALAYLASIFGMKELGRDLAAEGGLGEFNVYGETTIGDHTASIVSAPNGRTLRGVWNSGPNVGKQLTESELQQTYGDLGAGGGKITKPEVKQAVEYVGTDDKLKGQGGVVVSQMKRNGTTETYVESGGKKYPYKASDWRSPKEGEAMRRMDYSLITDLNKKHGTNVLDAEKDYVALNGPMSPEQRDEFRKRYAMTSGMIGQGTNVKTDSGAGTNVNAGTNVGAGGTVTTDTVARVQRDVASIQRELALPNPVGATQTQVDQRKAILNKELTDRQAWLAANAPNAVSAPAGGAGASAGGASAGGNINVPLSKQQAKAEAYKKELVESAQEVGTDIGKLKVNQSKSEQNADYLTTKIDQLVKHPGFSVSVGASAQPGFQFIPGTDKASWYSRFQEIKGQAFLQAIENLRGLGSLSNDEGKAATGAIQRMSTSQSEAEFKEAAQDFQNIVKRGIDRNRVKLGQDIKYGVQEESEIQQAKETPAGTTSSGNKFKRVQ</sequence>
<evidence type="ECO:0000313" key="2">
    <source>
        <dbReference type="EMBL" id="CAB5207076.1"/>
    </source>
</evidence>
<feature type="region of interest" description="Disordered" evidence="1">
    <location>
        <begin position="75"/>
        <end position="110"/>
    </location>
</feature>
<accession>A0A6J7WDF8</accession>
<evidence type="ECO:0000256" key="1">
    <source>
        <dbReference type="SAM" id="MobiDB-lite"/>
    </source>
</evidence>
<feature type="compositionally biased region" description="Basic and acidic residues" evidence="1">
    <location>
        <begin position="75"/>
        <end position="86"/>
    </location>
</feature>
<feature type="compositionally biased region" description="Gly residues" evidence="1">
    <location>
        <begin position="92"/>
        <end position="101"/>
    </location>
</feature>
<dbReference type="EMBL" id="LR798227">
    <property type="protein sequence ID" value="CAB5207076.1"/>
    <property type="molecule type" value="Genomic_DNA"/>
</dbReference>
<reference evidence="2" key="1">
    <citation type="submission" date="2020-05" db="EMBL/GenBank/DDBJ databases">
        <authorList>
            <person name="Chiriac C."/>
            <person name="Salcher M."/>
            <person name="Ghai R."/>
            <person name="Kavagutti S V."/>
        </authorList>
    </citation>
    <scope>NUCLEOTIDE SEQUENCE</scope>
</reference>
<feature type="compositionally biased region" description="Polar residues" evidence="1">
    <location>
        <begin position="805"/>
        <end position="820"/>
    </location>
</feature>
<organism evidence="2">
    <name type="scientific">uncultured Caudovirales phage</name>
    <dbReference type="NCBI Taxonomy" id="2100421"/>
    <lineage>
        <taxon>Viruses</taxon>
        <taxon>Duplodnaviria</taxon>
        <taxon>Heunggongvirae</taxon>
        <taxon>Uroviricota</taxon>
        <taxon>Caudoviricetes</taxon>
        <taxon>Peduoviridae</taxon>
        <taxon>Maltschvirus</taxon>
        <taxon>Maltschvirus maltsch</taxon>
    </lineage>
</organism>
<gene>
    <name evidence="2" type="ORF">UFOVP180_22</name>
</gene>
<protein>
    <submittedName>
        <fullName evidence="2">Uncharacterized protein</fullName>
    </submittedName>
</protein>
<proteinExistence type="predicted"/>
<feature type="region of interest" description="Disordered" evidence="1">
    <location>
        <begin position="801"/>
        <end position="826"/>
    </location>
</feature>
<name>A0A6J7WDF8_9CAUD</name>